<dbReference type="Pfam" id="PF10662">
    <property type="entry name" value="PduV-EutP"/>
    <property type="match status" value="1"/>
</dbReference>
<comment type="caution">
    <text evidence="2">The sequence shown here is derived from an EMBL/GenBank/DDBJ whole genome shotgun (WGS) entry which is preliminary data.</text>
</comment>
<dbReference type="Gene3D" id="3.40.50.300">
    <property type="entry name" value="P-loop containing nucleotide triphosphate hydrolases"/>
    <property type="match status" value="1"/>
</dbReference>
<sequence length="158" mass="17081">MRSILLIGSVGVGKTTLRQRLHGHKLRYAKTQALETEHGVVDTPGEFLESRIYKSALINASYAVDLVVLVQAADVRGTRFPPGFASAFNREVIGVVTKCGLAKGRRDDAVWHLRLAGASKVFCVDSLTGDGLEELIAELHRDDGTAQDLAATKPRAGR</sequence>
<organism evidence="2 3">
    <name type="scientific">Georgenia daeguensis</name>
    <dbReference type="NCBI Taxonomy" id="908355"/>
    <lineage>
        <taxon>Bacteria</taxon>
        <taxon>Bacillati</taxon>
        <taxon>Actinomycetota</taxon>
        <taxon>Actinomycetes</taxon>
        <taxon>Micrococcales</taxon>
        <taxon>Bogoriellaceae</taxon>
        <taxon>Georgenia</taxon>
    </lineage>
</organism>
<evidence type="ECO:0000313" key="3">
    <source>
        <dbReference type="Proteomes" id="UP001499841"/>
    </source>
</evidence>
<dbReference type="EMBL" id="BAABBA010000039">
    <property type="protein sequence ID" value="GAA3512710.1"/>
    <property type="molecule type" value="Genomic_DNA"/>
</dbReference>
<dbReference type="InterPro" id="IPR027417">
    <property type="entry name" value="P-loop_NTPase"/>
</dbReference>
<dbReference type="RefSeq" id="WP_345045377.1">
    <property type="nucleotide sequence ID" value="NZ_BAABBA010000039.1"/>
</dbReference>
<gene>
    <name evidence="2" type="ORF">GCM10022262_40860</name>
</gene>
<keyword evidence="3" id="KW-1185">Reference proteome</keyword>
<dbReference type="Proteomes" id="UP001499841">
    <property type="component" value="Unassembled WGS sequence"/>
</dbReference>
<protein>
    <submittedName>
        <fullName evidence="2">EutP/PduV family microcompartment system protein</fullName>
    </submittedName>
</protein>
<evidence type="ECO:0000313" key="2">
    <source>
        <dbReference type="EMBL" id="GAA3512710.1"/>
    </source>
</evidence>
<dbReference type="PANTHER" id="PTHR40453:SF1">
    <property type="entry name" value="PROTEIN YOEF"/>
    <property type="match status" value="1"/>
</dbReference>
<dbReference type="PANTHER" id="PTHR40453">
    <property type="entry name" value="PROTEIN YOEF"/>
    <property type="match status" value="1"/>
</dbReference>
<keyword evidence="1" id="KW-0547">Nucleotide-binding</keyword>
<comment type="similarity">
    <text evidence="1">Belongs to the EutP/PduV family.</text>
</comment>
<dbReference type="PIRSF" id="PIRSF036409">
    <property type="entry name" value="EutP_PduV"/>
    <property type="match status" value="1"/>
</dbReference>
<accession>A0ABP6UM99</accession>
<evidence type="ECO:0000256" key="1">
    <source>
        <dbReference type="PIRNR" id="PIRNR036409"/>
    </source>
</evidence>
<proteinExistence type="inferred from homology"/>
<reference evidence="3" key="1">
    <citation type="journal article" date="2019" name="Int. J. Syst. Evol. Microbiol.">
        <title>The Global Catalogue of Microorganisms (GCM) 10K type strain sequencing project: providing services to taxonomists for standard genome sequencing and annotation.</title>
        <authorList>
            <consortium name="The Broad Institute Genomics Platform"/>
            <consortium name="The Broad Institute Genome Sequencing Center for Infectious Disease"/>
            <person name="Wu L."/>
            <person name="Ma J."/>
        </authorList>
    </citation>
    <scope>NUCLEOTIDE SEQUENCE [LARGE SCALE GENOMIC DNA]</scope>
    <source>
        <strain evidence="3">JCM 17459</strain>
    </source>
</reference>
<dbReference type="InterPro" id="IPR012381">
    <property type="entry name" value="EutP_PduV"/>
</dbReference>
<dbReference type="SUPFAM" id="SSF52540">
    <property type="entry name" value="P-loop containing nucleoside triphosphate hydrolases"/>
    <property type="match status" value="1"/>
</dbReference>
<name>A0ABP6UM99_9MICO</name>